<dbReference type="Pfam" id="PF14890">
    <property type="entry name" value="Intein_splicing"/>
    <property type="match status" value="1"/>
</dbReference>
<dbReference type="NCBIfam" id="TIGR01445">
    <property type="entry name" value="intein_Nterm"/>
    <property type="match status" value="1"/>
</dbReference>
<dbReference type="Proteomes" id="UP001346559">
    <property type="component" value="Segment"/>
</dbReference>
<reference evidence="2 3" key="1">
    <citation type="submission" date="2023-11" db="EMBL/GenBank/DDBJ databases">
        <authorList>
            <person name="Cook R."/>
            <person name="Crisci M."/>
            <person name="Pye H."/>
            <person name="Adriaenssens E."/>
            <person name="Santini J."/>
        </authorList>
    </citation>
    <scope>NUCLEOTIDE SEQUENCE [LARGE SCALE GENOMIC DNA]</scope>
    <source>
        <strain evidence="2">Lak_Megaphage_RVC_AP1_GC26</strain>
    </source>
</reference>
<dbReference type="Gene3D" id="2.170.16.10">
    <property type="entry name" value="Hedgehog/Intein (Hint) domain"/>
    <property type="match status" value="1"/>
</dbReference>
<dbReference type="SUPFAM" id="SSF51294">
    <property type="entry name" value="Hedgehog/intein (Hint) domain"/>
    <property type="match status" value="1"/>
</dbReference>
<evidence type="ECO:0000259" key="1">
    <source>
        <dbReference type="SMART" id="SM00306"/>
    </source>
</evidence>
<dbReference type="InterPro" id="IPR006141">
    <property type="entry name" value="Intein_N"/>
</dbReference>
<organism evidence="2 3">
    <name type="scientific">phage Lak_Megaphage_RVC_AP1_GC26</name>
    <dbReference type="NCBI Taxonomy" id="3109224"/>
    <lineage>
        <taxon>Viruses</taxon>
        <taxon>Duplodnaviria</taxon>
        <taxon>Heunggongvirae</taxon>
        <taxon>Uroviricota</taxon>
        <taxon>Caudoviricetes</taxon>
        <taxon>Caudoviricetes code 15 clade</taxon>
    </lineage>
</organism>
<keyword evidence="2" id="KW-0067">ATP-binding</keyword>
<keyword evidence="2" id="KW-0347">Helicase</keyword>
<sequence>MPSYKNGNYIVTILSDGTKIRRTEDNEFIPSFSENVDCKLTDKCREMCQFCLVPNTKITTSNGLKNVQDITTDDLVYSFNTNTKNTELKNVIETYERDYDGELIEIKTDNHTIRCTPNHKIFTTNRGFVRADEISIEDDILLLD</sequence>
<protein>
    <submittedName>
        <fullName evidence="2">DNA helicase</fullName>
    </submittedName>
</protein>
<keyword evidence="2" id="KW-0378">Hydrolase</keyword>
<feature type="domain" description="Hint" evidence="1">
    <location>
        <begin position="49"/>
        <end position="144"/>
    </location>
</feature>
<proteinExistence type="predicted"/>
<keyword evidence="3" id="KW-1185">Reference proteome</keyword>
<dbReference type="CDD" id="cd00081">
    <property type="entry name" value="Hint"/>
    <property type="match status" value="1"/>
</dbReference>
<dbReference type="PROSITE" id="PS50817">
    <property type="entry name" value="INTEIN_N_TER"/>
    <property type="match status" value="1"/>
</dbReference>
<evidence type="ECO:0000313" key="2">
    <source>
        <dbReference type="EMBL" id="WQJ54151.1"/>
    </source>
</evidence>
<dbReference type="GO" id="GO:0004386">
    <property type="term" value="F:helicase activity"/>
    <property type="evidence" value="ECO:0007669"/>
    <property type="project" value="UniProtKB-KW"/>
</dbReference>
<keyword evidence="2" id="KW-0547">Nucleotide-binding</keyword>
<dbReference type="InterPro" id="IPR003587">
    <property type="entry name" value="Hint_dom_N"/>
</dbReference>
<evidence type="ECO:0000313" key="3">
    <source>
        <dbReference type="Proteomes" id="UP001346559"/>
    </source>
</evidence>
<name>A0ABZ0Z4Y6_9CAUD</name>
<dbReference type="SMART" id="SM00306">
    <property type="entry name" value="HintN"/>
    <property type="match status" value="1"/>
</dbReference>
<accession>A0ABZ0Z4Y6</accession>
<dbReference type="EMBL" id="OR769218">
    <property type="protein sequence ID" value="WQJ54151.1"/>
    <property type="molecule type" value="Genomic_DNA"/>
</dbReference>
<dbReference type="InterPro" id="IPR036844">
    <property type="entry name" value="Hint_dom_sf"/>
</dbReference>